<proteinExistence type="inferred from homology"/>
<dbReference type="GO" id="GO:0007606">
    <property type="term" value="P:sensory perception of chemical stimulus"/>
    <property type="evidence" value="ECO:0007669"/>
    <property type="project" value="UniProtKB-ARBA"/>
</dbReference>
<dbReference type="InParanoid" id="A0A1S3GF75"/>
<evidence type="ECO:0000256" key="7">
    <source>
        <dbReference type="ARBA" id="ARBA00022989"/>
    </source>
</evidence>
<feature type="transmembrane region" description="Helical" evidence="13">
    <location>
        <begin position="226"/>
        <end position="245"/>
    </location>
</feature>
<evidence type="ECO:0000256" key="2">
    <source>
        <dbReference type="ARBA" id="ARBA00004651"/>
    </source>
</evidence>
<sequence>MILNVVKGTFFLFLTAIGIVGNIIVFVNFIYRFWRGTQKKSTHLILIHLAFANTIILLSKGLPMAIAAFGLRYLLDDIGCKVVVFLQRVAREFSICTTTLLTVVQAITISPRSSLCWRFKPKTPRKILPLFLFFWILTSLKPINLFQHIANVRANTSEAAKTDNYCYFQPESQKAKWLLLILMAMHSAMFQGVMGGAGGYMLFLLHKHHQRVLYLQISHLHKTLPEMRAAHSVLLLMLCFLFFYWTDCVLYLFLNSVLETNSAMLNIHGILTIGYASLSPFVLIQRDGGLTCCNFLSKRKTLKISVAVICQ</sequence>
<keyword evidence="8 13" id="KW-0297">G-protein coupled receptor</keyword>
<evidence type="ECO:0000256" key="1">
    <source>
        <dbReference type="ARBA" id="ARBA00003878"/>
    </source>
</evidence>
<keyword evidence="15" id="KW-1185">Reference proteome</keyword>
<dbReference type="InterPro" id="IPR017452">
    <property type="entry name" value="GPCR_Rhodpsn_7TM"/>
</dbReference>
<dbReference type="PRINTS" id="PR01534">
    <property type="entry name" value="VOMERONASL1R"/>
</dbReference>
<keyword evidence="12 13" id="KW-0807">Transducer</keyword>
<name>A0A1S3GF75_DIPOR</name>
<evidence type="ECO:0000256" key="4">
    <source>
        <dbReference type="ARBA" id="ARBA00022475"/>
    </source>
</evidence>
<keyword evidence="4 13" id="KW-1003">Cell membrane</keyword>
<feature type="transmembrane region" description="Helical" evidence="13">
    <location>
        <begin position="12"/>
        <end position="34"/>
    </location>
</feature>
<comment type="subcellular location">
    <subcellularLocation>
        <location evidence="2 13">Cell membrane</location>
        <topology evidence="2 13">Multi-pass membrane protein</topology>
    </subcellularLocation>
</comment>
<organism evidence="15 16">
    <name type="scientific">Dipodomys ordii</name>
    <name type="common">Ord's kangaroo rat</name>
    <dbReference type="NCBI Taxonomy" id="10020"/>
    <lineage>
        <taxon>Eukaryota</taxon>
        <taxon>Metazoa</taxon>
        <taxon>Chordata</taxon>
        <taxon>Craniata</taxon>
        <taxon>Vertebrata</taxon>
        <taxon>Euteleostomi</taxon>
        <taxon>Mammalia</taxon>
        <taxon>Eutheria</taxon>
        <taxon>Euarchontoglires</taxon>
        <taxon>Glires</taxon>
        <taxon>Rodentia</taxon>
        <taxon>Castorimorpha</taxon>
        <taxon>Heteromyidae</taxon>
        <taxon>Dipodomyinae</taxon>
        <taxon>Dipodomys</taxon>
    </lineage>
</organism>
<dbReference type="GO" id="GO:0005886">
    <property type="term" value="C:plasma membrane"/>
    <property type="evidence" value="ECO:0007669"/>
    <property type="project" value="UniProtKB-SubCell"/>
</dbReference>
<keyword evidence="11" id="KW-0325">Glycoprotein</keyword>
<feature type="transmembrane region" description="Helical" evidence="13">
    <location>
        <begin position="265"/>
        <end position="284"/>
    </location>
</feature>
<evidence type="ECO:0000259" key="14">
    <source>
        <dbReference type="PROSITE" id="PS50262"/>
    </source>
</evidence>
<dbReference type="Gene3D" id="1.20.1070.10">
    <property type="entry name" value="Rhodopsin 7-helix transmembrane proteins"/>
    <property type="match status" value="1"/>
</dbReference>
<dbReference type="SUPFAM" id="SSF81321">
    <property type="entry name" value="Family A G protein-coupled receptor-like"/>
    <property type="match status" value="1"/>
</dbReference>
<dbReference type="GO" id="GO:0019236">
    <property type="term" value="P:response to pheromone"/>
    <property type="evidence" value="ECO:0007669"/>
    <property type="project" value="UniProtKB-KW"/>
</dbReference>
<evidence type="ECO:0000256" key="12">
    <source>
        <dbReference type="ARBA" id="ARBA00023224"/>
    </source>
</evidence>
<gene>
    <name evidence="16" type="primary">LOC105996944</name>
</gene>
<keyword evidence="5 13" id="KW-0589">Pheromone response</keyword>
<dbReference type="FunFam" id="1.20.1070.10:FF:000033">
    <property type="entry name" value="Vomeronasal type-1 receptor"/>
    <property type="match status" value="1"/>
</dbReference>
<reference evidence="16" key="1">
    <citation type="submission" date="2025-08" db="UniProtKB">
        <authorList>
            <consortium name="RefSeq"/>
        </authorList>
    </citation>
    <scope>IDENTIFICATION</scope>
    <source>
        <tissue evidence="16">Kidney</tissue>
    </source>
</reference>
<dbReference type="Pfam" id="PF03402">
    <property type="entry name" value="V1R"/>
    <property type="match status" value="1"/>
</dbReference>
<evidence type="ECO:0000313" key="16">
    <source>
        <dbReference type="RefSeq" id="XP_012886632.1"/>
    </source>
</evidence>
<feature type="transmembrane region" description="Helical" evidence="13">
    <location>
        <begin position="177"/>
        <end position="205"/>
    </location>
</feature>
<evidence type="ECO:0000256" key="5">
    <source>
        <dbReference type="ARBA" id="ARBA00022507"/>
    </source>
</evidence>
<keyword evidence="7 13" id="KW-1133">Transmembrane helix</keyword>
<feature type="transmembrane region" description="Helical" evidence="13">
    <location>
        <begin position="130"/>
        <end position="150"/>
    </location>
</feature>
<dbReference type="PANTHER" id="PTHR24062">
    <property type="entry name" value="VOMERONASAL TYPE-1 RECEPTOR"/>
    <property type="match status" value="1"/>
</dbReference>
<dbReference type="KEGG" id="dord:105996944"/>
<evidence type="ECO:0000256" key="9">
    <source>
        <dbReference type="ARBA" id="ARBA00023136"/>
    </source>
</evidence>
<dbReference type="AlphaFoldDB" id="A0A1S3GF75"/>
<dbReference type="Proteomes" id="UP000081671">
    <property type="component" value="Unplaced"/>
</dbReference>
<dbReference type="GeneID" id="105996944"/>
<evidence type="ECO:0000256" key="13">
    <source>
        <dbReference type="RuleBase" id="RU364061"/>
    </source>
</evidence>
<dbReference type="PROSITE" id="PS50262">
    <property type="entry name" value="G_PROTEIN_RECEP_F1_2"/>
    <property type="match status" value="1"/>
</dbReference>
<accession>A0A1S3GF75</accession>
<dbReference type="OrthoDB" id="9623738at2759"/>
<comment type="function">
    <text evidence="1">Putative pheromone receptor.</text>
</comment>
<evidence type="ECO:0000256" key="11">
    <source>
        <dbReference type="ARBA" id="ARBA00023180"/>
    </source>
</evidence>
<evidence type="ECO:0000256" key="3">
    <source>
        <dbReference type="ARBA" id="ARBA00010663"/>
    </source>
</evidence>
<evidence type="ECO:0000256" key="8">
    <source>
        <dbReference type="ARBA" id="ARBA00023040"/>
    </source>
</evidence>
<evidence type="ECO:0000256" key="10">
    <source>
        <dbReference type="ARBA" id="ARBA00023170"/>
    </source>
</evidence>
<keyword evidence="6 13" id="KW-0812">Transmembrane</keyword>
<dbReference type="RefSeq" id="XP_012886632.1">
    <property type="nucleotide sequence ID" value="XM_013031178.1"/>
</dbReference>
<evidence type="ECO:0000256" key="6">
    <source>
        <dbReference type="ARBA" id="ARBA00022692"/>
    </source>
</evidence>
<keyword evidence="9 13" id="KW-0472">Membrane</keyword>
<keyword evidence="10 13" id="KW-0675">Receptor</keyword>
<feature type="domain" description="G-protein coupled receptors family 1 profile" evidence="14">
    <location>
        <begin position="21"/>
        <end position="283"/>
    </location>
</feature>
<dbReference type="GO" id="GO:0016503">
    <property type="term" value="F:pheromone receptor activity"/>
    <property type="evidence" value="ECO:0007669"/>
    <property type="project" value="InterPro"/>
</dbReference>
<dbReference type="InterPro" id="IPR004072">
    <property type="entry name" value="Vmron_rcpt_1"/>
</dbReference>
<protein>
    <recommendedName>
        <fullName evidence="13">Vomeronasal type-1 receptor</fullName>
    </recommendedName>
</protein>
<evidence type="ECO:0000313" key="15">
    <source>
        <dbReference type="Proteomes" id="UP000081671"/>
    </source>
</evidence>
<feature type="transmembrane region" description="Helical" evidence="13">
    <location>
        <begin position="46"/>
        <end position="69"/>
    </location>
</feature>
<comment type="similarity">
    <text evidence="3 13">Belongs to the G-protein coupled receptor 1 family.</text>
</comment>